<evidence type="ECO:0000313" key="3">
    <source>
        <dbReference type="EMBL" id="GGA71187.1"/>
    </source>
</evidence>
<dbReference type="EMBL" id="BMKC01000001">
    <property type="protein sequence ID" value="GGA71187.1"/>
    <property type="molecule type" value="Genomic_DNA"/>
</dbReference>
<evidence type="ECO:0008006" key="5">
    <source>
        <dbReference type="Google" id="ProtNLM"/>
    </source>
</evidence>
<reference evidence="4" key="1">
    <citation type="journal article" date="2019" name="Int. J. Syst. Evol. Microbiol.">
        <title>The Global Catalogue of Microorganisms (GCM) 10K type strain sequencing project: providing services to taxonomists for standard genome sequencing and annotation.</title>
        <authorList>
            <consortium name="The Broad Institute Genomics Platform"/>
            <consortium name="The Broad Institute Genome Sequencing Center for Infectious Disease"/>
            <person name="Wu L."/>
            <person name="Ma J."/>
        </authorList>
    </citation>
    <scope>NUCLEOTIDE SEQUENCE [LARGE SCALE GENOMIC DNA]</scope>
    <source>
        <strain evidence="4">CGMCC 1.15905</strain>
    </source>
</reference>
<keyword evidence="2" id="KW-0812">Transmembrane</keyword>
<feature type="transmembrane region" description="Helical" evidence="2">
    <location>
        <begin position="6"/>
        <end position="24"/>
    </location>
</feature>
<gene>
    <name evidence="3" type="ORF">GCM10011521_06640</name>
</gene>
<accession>A0ABQ1HDW0</accession>
<dbReference type="InterPro" id="IPR001623">
    <property type="entry name" value="DnaJ_domain"/>
</dbReference>
<dbReference type="Gene3D" id="1.10.287.110">
    <property type="entry name" value="DnaJ domain"/>
    <property type="match status" value="1"/>
</dbReference>
<evidence type="ECO:0000256" key="1">
    <source>
        <dbReference type="ARBA" id="ARBA00023186"/>
    </source>
</evidence>
<dbReference type="RefSeq" id="WP_188661294.1">
    <property type="nucleotide sequence ID" value="NZ_BMKC01000001.1"/>
</dbReference>
<protein>
    <recommendedName>
        <fullName evidence="5">J domain-containing protein</fullName>
    </recommendedName>
</protein>
<keyword evidence="1" id="KW-0143">Chaperone</keyword>
<dbReference type="SUPFAM" id="SSF46565">
    <property type="entry name" value="Chaperone J-domain"/>
    <property type="match status" value="1"/>
</dbReference>
<keyword evidence="2" id="KW-1133">Transmembrane helix</keyword>
<dbReference type="Proteomes" id="UP000623419">
    <property type="component" value="Unassembled WGS sequence"/>
</dbReference>
<organism evidence="3 4">
    <name type="scientific">Arenimonas soli</name>
    <dbReference type="NCBI Taxonomy" id="2269504"/>
    <lineage>
        <taxon>Bacteria</taxon>
        <taxon>Pseudomonadati</taxon>
        <taxon>Pseudomonadota</taxon>
        <taxon>Gammaproteobacteria</taxon>
        <taxon>Lysobacterales</taxon>
        <taxon>Lysobacteraceae</taxon>
        <taxon>Arenimonas</taxon>
    </lineage>
</organism>
<dbReference type="CDD" id="cd06257">
    <property type="entry name" value="DnaJ"/>
    <property type="match status" value="1"/>
</dbReference>
<evidence type="ECO:0000313" key="4">
    <source>
        <dbReference type="Proteomes" id="UP000623419"/>
    </source>
</evidence>
<keyword evidence="4" id="KW-1185">Reference proteome</keyword>
<comment type="caution">
    <text evidence="3">The sequence shown here is derived from an EMBL/GenBank/DDBJ whole genome shotgun (WGS) entry which is preliminary data.</text>
</comment>
<name>A0ABQ1HDW0_9GAMM</name>
<dbReference type="InterPro" id="IPR036869">
    <property type="entry name" value="J_dom_sf"/>
</dbReference>
<proteinExistence type="predicted"/>
<evidence type="ECO:0000256" key="2">
    <source>
        <dbReference type="SAM" id="Phobius"/>
    </source>
</evidence>
<keyword evidence="2" id="KW-0472">Membrane</keyword>
<sequence length="117" mass="12701">MSTVEIVVGLGGLLAGYWLVSAFIDGSRRRTPSADEDASTLHKTWEAAETVWWDVLGVTESATDAEVRLAYKRGMALCHPDRVAHLSTDMQVLANRQAQALNAALADYEAQAPKDLS</sequence>